<sequence>MLLILGKSVLWLTDFFEGFFAGHWRSCPHEAGLASKLNNLQNDLSSVQLVNGADTWESSLDKYKAFKVCDIRWKVDGQYGITQNIPTIKWSKEVPNKVNCFLWRVIQKSIASMSGLRARGIETQTTMCGACINEEEDADHILVRCPFAKSVRDKIFNWCGIQNQSFNSIDELLGFVENWGKRPKMKARFHTICYGLVWN</sequence>
<feature type="domain" description="Reverse transcriptase zinc-binding" evidence="1">
    <location>
        <begin position="82"/>
        <end position="150"/>
    </location>
</feature>
<proteinExistence type="predicted"/>
<evidence type="ECO:0000259" key="1">
    <source>
        <dbReference type="Pfam" id="PF13966"/>
    </source>
</evidence>
<keyword evidence="3" id="KW-1185">Reference proteome</keyword>
<name>A0AA36ECN3_LACSI</name>
<evidence type="ECO:0000313" key="3">
    <source>
        <dbReference type="Proteomes" id="UP001177003"/>
    </source>
</evidence>
<organism evidence="2 3">
    <name type="scientific">Lactuca saligna</name>
    <name type="common">Willowleaf lettuce</name>
    <dbReference type="NCBI Taxonomy" id="75948"/>
    <lineage>
        <taxon>Eukaryota</taxon>
        <taxon>Viridiplantae</taxon>
        <taxon>Streptophyta</taxon>
        <taxon>Embryophyta</taxon>
        <taxon>Tracheophyta</taxon>
        <taxon>Spermatophyta</taxon>
        <taxon>Magnoliopsida</taxon>
        <taxon>eudicotyledons</taxon>
        <taxon>Gunneridae</taxon>
        <taxon>Pentapetalae</taxon>
        <taxon>asterids</taxon>
        <taxon>campanulids</taxon>
        <taxon>Asterales</taxon>
        <taxon>Asteraceae</taxon>
        <taxon>Cichorioideae</taxon>
        <taxon>Cichorieae</taxon>
        <taxon>Lactucinae</taxon>
        <taxon>Lactuca</taxon>
    </lineage>
</organism>
<gene>
    <name evidence="2" type="ORF">LSALG_LOCUS29779</name>
</gene>
<dbReference type="Proteomes" id="UP001177003">
    <property type="component" value="Chromosome 6"/>
</dbReference>
<dbReference type="AlphaFoldDB" id="A0AA36ECN3"/>
<dbReference type="InterPro" id="IPR026960">
    <property type="entry name" value="RVT-Znf"/>
</dbReference>
<evidence type="ECO:0000313" key="2">
    <source>
        <dbReference type="EMBL" id="CAI9290592.1"/>
    </source>
</evidence>
<dbReference type="EMBL" id="OX465082">
    <property type="protein sequence ID" value="CAI9290592.1"/>
    <property type="molecule type" value="Genomic_DNA"/>
</dbReference>
<dbReference type="Pfam" id="PF13966">
    <property type="entry name" value="zf-RVT"/>
    <property type="match status" value="1"/>
</dbReference>
<reference evidence="2" key="1">
    <citation type="submission" date="2023-04" db="EMBL/GenBank/DDBJ databases">
        <authorList>
            <person name="Vijverberg K."/>
            <person name="Xiong W."/>
            <person name="Schranz E."/>
        </authorList>
    </citation>
    <scope>NUCLEOTIDE SEQUENCE</scope>
</reference>
<accession>A0AA36ECN3</accession>
<protein>
    <recommendedName>
        <fullName evidence="1">Reverse transcriptase zinc-binding domain-containing protein</fullName>
    </recommendedName>
</protein>